<protein>
    <submittedName>
        <fullName evidence="1">Uncharacterized protein</fullName>
    </submittedName>
</protein>
<proteinExistence type="predicted"/>
<sequence>MDIKHDDADRGVCLPASLKASSPMAVQSVVVSAVEASLGGPIKERLGKKPREEVVESADMNHVQGKAVTAHPAHHPGALARAEKDRLISTAISPPELPMPTTTALFPL</sequence>
<evidence type="ECO:0000313" key="2">
    <source>
        <dbReference type="Proteomes" id="UP000314294"/>
    </source>
</evidence>
<accession>A0A4Z2GCC8</accession>
<reference evidence="1 2" key="1">
    <citation type="submission" date="2019-03" db="EMBL/GenBank/DDBJ databases">
        <title>First draft genome of Liparis tanakae, snailfish: a comprehensive survey of snailfish specific genes.</title>
        <authorList>
            <person name="Kim W."/>
            <person name="Song I."/>
            <person name="Jeong J.-H."/>
            <person name="Kim D."/>
            <person name="Kim S."/>
            <person name="Ryu S."/>
            <person name="Song J.Y."/>
            <person name="Lee S.K."/>
        </authorList>
    </citation>
    <scope>NUCLEOTIDE SEQUENCE [LARGE SCALE GENOMIC DNA]</scope>
    <source>
        <tissue evidence="1">Muscle</tissue>
    </source>
</reference>
<gene>
    <name evidence="1" type="ORF">EYF80_038891</name>
</gene>
<keyword evidence="2" id="KW-1185">Reference proteome</keyword>
<dbReference type="Proteomes" id="UP000314294">
    <property type="component" value="Unassembled WGS sequence"/>
</dbReference>
<dbReference type="AlphaFoldDB" id="A0A4Z2GCC8"/>
<organism evidence="1 2">
    <name type="scientific">Liparis tanakae</name>
    <name type="common">Tanaka's snailfish</name>
    <dbReference type="NCBI Taxonomy" id="230148"/>
    <lineage>
        <taxon>Eukaryota</taxon>
        <taxon>Metazoa</taxon>
        <taxon>Chordata</taxon>
        <taxon>Craniata</taxon>
        <taxon>Vertebrata</taxon>
        <taxon>Euteleostomi</taxon>
        <taxon>Actinopterygii</taxon>
        <taxon>Neopterygii</taxon>
        <taxon>Teleostei</taxon>
        <taxon>Neoteleostei</taxon>
        <taxon>Acanthomorphata</taxon>
        <taxon>Eupercaria</taxon>
        <taxon>Perciformes</taxon>
        <taxon>Cottioidei</taxon>
        <taxon>Cottales</taxon>
        <taxon>Liparidae</taxon>
        <taxon>Liparis</taxon>
    </lineage>
</organism>
<name>A0A4Z2GCC8_9TELE</name>
<evidence type="ECO:0000313" key="1">
    <source>
        <dbReference type="EMBL" id="TNN50910.1"/>
    </source>
</evidence>
<comment type="caution">
    <text evidence="1">The sequence shown here is derived from an EMBL/GenBank/DDBJ whole genome shotgun (WGS) entry which is preliminary data.</text>
</comment>
<dbReference type="EMBL" id="SRLO01000601">
    <property type="protein sequence ID" value="TNN50910.1"/>
    <property type="molecule type" value="Genomic_DNA"/>
</dbReference>